<evidence type="ECO:0000256" key="1">
    <source>
        <dbReference type="SAM" id="SignalP"/>
    </source>
</evidence>
<feature type="chain" id="PRO_5004127928" evidence="1">
    <location>
        <begin position="28"/>
        <end position="117"/>
    </location>
</feature>
<dbReference type="RefSeq" id="WP_004344928.1">
    <property type="nucleotide sequence ID" value="NZ_AMXE01000103.1"/>
</dbReference>
<comment type="caution">
    <text evidence="2">The sequence shown here is derived from an EMBL/GenBank/DDBJ whole genome shotgun (WGS) entry which is preliminary data.</text>
</comment>
<evidence type="ECO:0000313" key="3">
    <source>
        <dbReference type="Proteomes" id="UP000013232"/>
    </source>
</evidence>
<keyword evidence="3" id="KW-1185">Reference proteome</keyword>
<sequence>MDTPFTRRIITALICSGILAAAAPAMAGPPMVAGGYDRGWQHKKHHHPQHRGWDERTVYRERVIIRERPRPFREREVHHYHHYAPPHYDRAYRPYGYGRSPAVVIGIEVPPIVIPLR</sequence>
<organism evidence="2 3">
    <name type="scientific">Thauera linaloolentis (strain DSM 12138 / JCM 21573 / CCUG 41526 / CIP 105981 / IAM 15112 / NBRC 102519 / 47Lol)</name>
    <dbReference type="NCBI Taxonomy" id="1123367"/>
    <lineage>
        <taxon>Bacteria</taxon>
        <taxon>Pseudomonadati</taxon>
        <taxon>Pseudomonadota</taxon>
        <taxon>Betaproteobacteria</taxon>
        <taxon>Rhodocyclales</taxon>
        <taxon>Zoogloeaceae</taxon>
        <taxon>Thauera</taxon>
    </lineage>
</organism>
<protein>
    <submittedName>
        <fullName evidence="2">Uncharacterized protein</fullName>
    </submittedName>
</protein>
<evidence type="ECO:0000313" key="2">
    <source>
        <dbReference type="EMBL" id="ENO84540.1"/>
    </source>
</evidence>
<dbReference type="AlphaFoldDB" id="N6XZ64"/>
<reference evidence="2 3" key="1">
    <citation type="submission" date="2012-09" db="EMBL/GenBank/DDBJ databases">
        <title>Draft Genome Sequences of 6 Strains from Genus Thauera.</title>
        <authorList>
            <person name="Liu B."/>
            <person name="Shapleigh J.P."/>
            <person name="Frostegard A.H."/>
        </authorList>
    </citation>
    <scope>NUCLEOTIDE SEQUENCE [LARGE SCALE GENOMIC DNA]</scope>
    <source>
        <strain evidence="3">47Lol / DSM 12138</strain>
    </source>
</reference>
<keyword evidence="1" id="KW-0732">Signal</keyword>
<dbReference type="EMBL" id="AMXE01000103">
    <property type="protein sequence ID" value="ENO84540.1"/>
    <property type="molecule type" value="Genomic_DNA"/>
</dbReference>
<dbReference type="Proteomes" id="UP000013232">
    <property type="component" value="Unassembled WGS sequence"/>
</dbReference>
<name>N6XZ64_THAL4</name>
<gene>
    <name evidence="2" type="ORF">C666_17155</name>
</gene>
<feature type="signal peptide" evidence="1">
    <location>
        <begin position="1"/>
        <end position="27"/>
    </location>
</feature>
<proteinExistence type="predicted"/>
<dbReference type="eggNOG" id="ENOG50344UQ">
    <property type="taxonomic scope" value="Bacteria"/>
</dbReference>
<accession>N6XZ64</accession>